<feature type="transmembrane region" description="Helical" evidence="6">
    <location>
        <begin position="364"/>
        <end position="385"/>
    </location>
</feature>
<evidence type="ECO:0000256" key="4">
    <source>
        <dbReference type="ARBA" id="ARBA00022989"/>
    </source>
</evidence>
<keyword evidence="3 6" id="KW-0812">Transmembrane</keyword>
<reference evidence="7 8" key="1">
    <citation type="journal article" date="2015" name="Nature">
        <title>rRNA introns, odd ribosomes, and small enigmatic genomes across a large radiation of phyla.</title>
        <authorList>
            <person name="Brown C.T."/>
            <person name="Hug L.A."/>
            <person name="Thomas B.C."/>
            <person name="Sharon I."/>
            <person name="Castelle C.J."/>
            <person name="Singh A."/>
            <person name="Wilkins M.J."/>
            <person name="Williams K.H."/>
            <person name="Banfield J.F."/>
        </authorList>
    </citation>
    <scope>NUCLEOTIDE SEQUENCE [LARGE SCALE GENOMIC DNA]</scope>
</reference>
<feature type="transmembrane region" description="Helical" evidence="6">
    <location>
        <begin position="337"/>
        <end position="358"/>
    </location>
</feature>
<evidence type="ECO:0000256" key="6">
    <source>
        <dbReference type="SAM" id="Phobius"/>
    </source>
</evidence>
<dbReference type="PANTHER" id="PTHR31645:SF0">
    <property type="entry name" value="OLIGOPEPTIDE TRANSPORTER YGL114W-RELATED"/>
    <property type="match status" value="1"/>
</dbReference>
<feature type="transmembrane region" description="Helical" evidence="6">
    <location>
        <begin position="101"/>
        <end position="122"/>
    </location>
</feature>
<comment type="caution">
    <text evidence="7">The sequence shown here is derived from an EMBL/GenBank/DDBJ whole genome shotgun (WGS) entry which is preliminary data.</text>
</comment>
<protein>
    <submittedName>
        <fullName evidence="7">Oligopeptide transporter, OPT superfamily</fullName>
    </submittedName>
</protein>
<comment type="subcellular location">
    <subcellularLocation>
        <location evidence="1">Membrane</location>
        <topology evidence="1">Multi-pass membrane protein</topology>
    </subcellularLocation>
</comment>
<feature type="transmembrane region" description="Helical" evidence="6">
    <location>
        <begin position="447"/>
        <end position="467"/>
    </location>
</feature>
<dbReference type="InterPro" id="IPR045035">
    <property type="entry name" value="YSL-like"/>
</dbReference>
<evidence type="ECO:0000256" key="3">
    <source>
        <dbReference type="ARBA" id="ARBA00022692"/>
    </source>
</evidence>
<evidence type="ECO:0000313" key="8">
    <source>
        <dbReference type="Proteomes" id="UP000033865"/>
    </source>
</evidence>
<dbReference type="GO" id="GO:0035673">
    <property type="term" value="F:oligopeptide transmembrane transporter activity"/>
    <property type="evidence" value="ECO:0007669"/>
    <property type="project" value="InterPro"/>
</dbReference>
<feature type="transmembrane region" description="Helical" evidence="6">
    <location>
        <begin position="7"/>
        <end position="27"/>
    </location>
</feature>
<dbReference type="EMBL" id="LCRN01000006">
    <property type="protein sequence ID" value="KKW36962.1"/>
    <property type="molecule type" value="Genomic_DNA"/>
</dbReference>
<feature type="transmembrane region" description="Helical" evidence="6">
    <location>
        <begin position="508"/>
        <end position="529"/>
    </location>
</feature>
<evidence type="ECO:0000256" key="1">
    <source>
        <dbReference type="ARBA" id="ARBA00004141"/>
    </source>
</evidence>
<keyword evidence="4 6" id="KW-1133">Transmembrane helix</keyword>
<organism evidence="7 8">
    <name type="scientific">Candidatus Uhrbacteria bacterium GW2011_GWC2_53_7</name>
    <dbReference type="NCBI Taxonomy" id="1618986"/>
    <lineage>
        <taxon>Bacteria</taxon>
        <taxon>Candidatus Uhriibacteriota</taxon>
    </lineage>
</organism>
<gene>
    <name evidence="7" type="ORF">UY82_C0006G0002</name>
</gene>
<feature type="transmembrane region" description="Helical" evidence="6">
    <location>
        <begin position="592"/>
        <end position="623"/>
    </location>
</feature>
<dbReference type="Proteomes" id="UP000033865">
    <property type="component" value="Unassembled WGS sequence"/>
</dbReference>
<dbReference type="InterPro" id="IPR004813">
    <property type="entry name" value="OPT"/>
</dbReference>
<dbReference type="Pfam" id="PF03169">
    <property type="entry name" value="OPT"/>
    <property type="match status" value="1"/>
</dbReference>
<evidence type="ECO:0000256" key="5">
    <source>
        <dbReference type="ARBA" id="ARBA00023136"/>
    </source>
</evidence>
<name>A0A0G2A7Q8_9BACT</name>
<evidence type="ECO:0000256" key="2">
    <source>
        <dbReference type="ARBA" id="ARBA00022448"/>
    </source>
</evidence>
<keyword evidence="5 6" id="KW-0472">Membrane</keyword>
<feature type="transmembrane region" description="Helical" evidence="6">
    <location>
        <begin position="201"/>
        <end position="225"/>
    </location>
</feature>
<keyword evidence="2" id="KW-0813">Transport</keyword>
<dbReference type="AlphaFoldDB" id="A0A0G2A7Q8"/>
<sequence>MSLSLNWRTILLGGFLCIIAGASMPYAALKLGMGVDLGFAGMFLAAAVIGRRVTGTALANQLNIIQAMIGVVGGVGFMCVILAAFYYIQNVFETDIGFHPTWWQIAVWVMISANLGVFMGAWPRRMILNDVTLPWPTAQAVVSVAETLSDPQATEAVHQRRRVLTVSTLVASFLSLLKDGLGVVTPIVGNARTNMVLSPELMAVGIGMLVPLSVGLSGLLGVWILSAFGETVAPIGALMGTAPEYLPACLDFLDKGTSNGFVEAHCGDLDRFLTARSGNGSYFKYIVQWMMWPATALMVGSALTGALVPLLRNTLKKVRGTNETEAIREPANEEIPASWLLGGMVVCTVLLVWLQQVWFDMSALQVLAAVAIQPLLVIAGLRVLAITGQGPVSLMANATQFLFGLLWPAHILQNLVSAHIAADPQASAEGTVGSFWVARKLKGSFKALIVVQLIAIPIGAIVLPLMFNLLERTYGIGLEEGQLAAPTGLKIAALAMVMKDGLSSLPPGALTAAVIALAVGIAFEVLLMVPRREGMGSRFRWVPIPAALGFALILPPALTIAIAIGSVISAVWKSFSERSDSEGSESRGSYALFAQPMAAGLIAGELIFTSLLLPILIVLVGWLNSLT</sequence>
<dbReference type="GO" id="GO:0016020">
    <property type="term" value="C:membrane"/>
    <property type="evidence" value="ECO:0007669"/>
    <property type="project" value="UniProtKB-SubCell"/>
</dbReference>
<dbReference type="PANTHER" id="PTHR31645">
    <property type="entry name" value="OLIGOPEPTIDE TRANSPORTER YGL114W-RELATED"/>
    <property type="match status" value="1"/>
</dbReference>
<proteinExistence type="predicted"/>
<accession>A0A0G2A7Q8</accession>
<feature type="transmembrane region" description="Helical" evidence="6">
    <location>
        <begin position="62"/>
        <end position="89"/>
    </location>
</feature>
<feature type="transmembrane region" description="Helical" evidence="6">
    <location>
        <begin position="289"/>
        <end position="311"/>
    </location>
</feature>
<feature type="transmembrane region" description="Helical" evidence="6">
    <location>
        <begin position="33"/>
        <end position="50"/>
    </location>
</feature>
<feature type="transmembrane region" description="Helical" evidence="6">
    <location>
        <begin position="541"/>
        <end position="572"/>
    </location>
</feature>
<evidence type="ECO:0000313" key="7">
    <source>
        <dbReference type="EMBL" id="KKW36962.1"/>
    </source>
</evidence>